<dbReference type="CDD" id="cd01392">
    <property type="entry name" value="HTH_LacI"/>
    <property type="match status" value="1"/>
</dbReference>
<dbReference type="RefSeq" id="WP_021694584.1">
    <property type="nucleotide sequence ID" value="NZ_BATB01000038.1"/>
</dbReference>
<dbReference type="EMBL" id="BATB01000038">
    <property type="protein sequence ID" value="GAD56483.1"/>
    <property type="molecule type" value="Genomic_DNA"/>
</dbReference>
<protein>
    <submittedName>
        <fullName evidence="5">Positive regulator of L-idonate catabolism</fullName>
    </submittedName>
</protein>
<dbReference type="InterPro" id="IPR000843">
    <property type="entry name" value="HTH_LacI"/>
</dbReference>
<dbReference type="InterPro" id="IPR028082">
    <property type="entry name" value="Peripla_BP_I"/>
</dbReference>
<keyword evidence="2" id="KW-0238">DNA-binding</keyword>
<dbReference type="Proteomes" id="UP000016566">
    <property type="component" value="Unassembled WGS sequence"/>
</dbReference>
<dbReference type="AlphaFoldDB" id="U3AP22"/>
<evidence type="ECO:0000256" key="1">
    <source>
        <dbReference type="ARBA" id="ARBA00023015"/>
    </source>
</evidence>
<comment type="caution">
    <text evidence="5">The sequence shown here is derived from an EMBL/GenBank/DDBJ whole genome shotgun (WGS) entry which is preliminary data.</text>
</comment>
<dbReference type="STRING" id="1337093.MBELCI_2535"/>
<name>U3AP22_9RHOB</name>
<evidence type="ECO:0000256" key="2">
    <source>
        <dbReference type="ARBA" id="ARBA00023125"/>
    </source>
</evidence>
<dbReference type="Gene3D" id="1.10.260.40">
    <property type="entry name" value="lambda repressor-like DNA-binding domains"/>
    <property type="match status" value="1"/>
</dbReference>
<gene>
    <name evidence="5" type="ORF">MBELCI_2535</name>
</gene>
<evidence type="ECO:0000256" key="3">
    <source>
        <dbReference type="ARBA" id="ARBA00023163"/>
    </source>
</evidence>
<dbReference type="Gene3D" id="3.40.50.2300">
    <property type="match status" value="2"/>
</dbReference>
<dbReference type="PANTHER" id="PTHR30146">
    <property type="entry name" value="LACI-RELATED TRANSCRIPTIONAL REPRESSOR"/>
    <property type="match status" value="1"/>
</dbReference>
<organism evidence="5 6">
    <name type="scientific">Limimaricola cinnabarinus LL-001</name>
    <dbReference type="NCBI Taxonomy" id="1337093"/>
    <lineage>
        <taxon>Bacteria</taxon>
        <taxon>Pseudomonadati</taxon>
        <taxon>Pseudomonadota</taxon>
        <taxon>Alphaproteobacteria</taxon>
        <taxon>Rhodobacterales</taxon>
        <taxon>Paracoccaceae</taxon>
        <taxon>Limimaricola</taxon>
    </lineage>
</organism>
<dbReference type="InterPro" id="IPR010982">
    <property type="entry name" value="Lambda_DNA-bd_dom_sf"/>
</dbReference>
<keyword evidence="1" id="KW-0805">Transcription regulation</keyword>
<dbReference type="eggNOG" id="COG1609">
    <property type="taxonomic scope" value="Bacteria"/>
</dbReference>
<dbReference type="PROSITE" id="PS50932">
    <property type="entry name" value="HTH_LACI_2"/>
    <property type="match status" value="1"/>
</dbReference>
<proteinExistence type="predicted"/>
<sequence>MTPKPARGAAIRMADVARAVGVSAMTVSRAFKGDESVHPQTRDRILRKAEELGYVFDARAANLRQNRTGFVAVTVPALNSANFAETVRALTEGLAREGLQILLANTEYDPAEEEAAIAQLLRRKPEAVVLTGGQHTPRTRQMLAASGLPIVQLWDLPEDPLDHVVGFSNAASIGLLVEHLVARGRRRIGFLGGDSERDPRGRQRRAGFVAAMARHGLGADRLAPLGEPPIAMAAGAQALDALLARYPDTDAVIGVSDLVAFGALAECQRRGIEVPGALALAGFGNYEIGAVCAPRLTTVDVHAGRIGAEAAMLVAGLLNGQAAHPPRRVVLPPELIIRETTPALR</sequence>
<reference evidence="5" key="1">
    <citation type="journal article" date="2013" name="Genome Announc.">
        <title>Draft Genome Sequence of Loktanella cinnabarina LL-001T, Isolated from Deep-Sea Floor Sediment.</title>
        <authorList>
            <person name="Nishi S."/>
            <person name="Tsubouchi T."/>
            <person name="Takaki Y."/>
            <person name="Koyanagi R."/>
            <person name="Satoh N."/>
            <person name="Maruyama T."/>
            <person name="Hatada Y."/>
        </authorList>
    </citation>
    <scope>NUCLEOTIDE SEQUENCE [LARGE SCALE GENOMIC DNA]</scope>
    <source>
        <strain evidence="5">LL-001</strain>
    </source>
</reference>
<accession>U3AP22</accession>
<dbReference type="GO" id="GO:0000976">
    <property type="term" value="F:transcription cis-regulatory region binding"/>
    <property type="evidence" value="ECO:0007669"/>
    <property type="project" value="TreeGrafter"/>
</dbReference>
<keyword evidence="3" id="KW-0804">Transcription</keyword>
<keyword evidence="6" id="KW-1185">Reference proteome</keyword>
<evidence type="ECO:0000259" key="4">
    <source>
        <dbReference type="PROSITE" id="PS50932"/>
    </source>
</evidence>
<dbReference type="Pfam" id="PF00356">
    <property type="entry name" value="LacI"/>
    <property type="match status" value="1"/>
</dbReference>
<evidence type="ECO:0000313" key="5">
    <source>
        <dbReference type="EMBL" id="GAD56483.1"/>
    </source>
</evidence>
<dbReference type="SMART" id="SM00354">
    <property type="entry name" value="HTH_LACI"/>
    <property type="match status" value="1"/>
</dbReference>
<dbReference type="SUPFAM" id="SSF53822">
    <property type="entry name" value="Periplasmic binding protein-like I"/>
    <property type="match status" value="1"/>
</dbReference>
<dbReference type="GO" id="GO:0003700">
    <property type="term" value="F:DNA-binding transcription factor activity"/>
    <property type="evidence" value="ECO:0007669"/>
    <property type="project" value="TreeGrafter"/>
</dbReference>
<dbReference type="InterPro" id="IPR046335">
    <property type="entry name" value="LacI/GalR-like_sensor"/>
</dbReference>
<evidence type="ECO:0000313" key="6">
    <source>
        <dbReference type="Proteomes" id="UP000016566"/>
    </source>
</evidence>
<dbReference type="SUPFAM" id="SSF47413">
    <property type="entry name" value="lambda repressor-like DNA-binding domains"/>
    <property type="match status" value="1"/>
</dbReference>
<dbReference type="Pfam" id="PF13377">
    <property type="entry name" value="Peripla_BP_3"/>
    <property type="match status" value="1"/>
</dbReference>
<dbReference type="CDD" id="cd01575">
    <property type="entry name" value="PBP1_GntR"/>
    <property type="match status" value="1"/>
</dbReference>
<feature type="domain" description="HTH lacI-type" evidence="4">
    <location>
        <begin position="11"/>
        <end position="65"/>
    </location>
</feature>
<dbReference type="PANTHER" id="PTHR30146:SF33">
    <property type="entry name" value="TRANSCRIPTIONAL REGULATOR"/>
    <property type="match status" value="1"/>
</dbReference>